<dbReference type="InterPro" id="IPR000315">
    <property type="entry name" value="Znf_B-box"/>
</dbReference>
<dbReference type="AlphaFoldDB" id="A0AAN9EHR9"/>
<keyword evidence="2 4" id="KW-0863">Zinc-finger</keyword>
<feature type="domain" description="B box-type" evidence="6">
    <location>
        <begin position="25"/>
        <end position="66"/>
    </location>
</feature>
<dbReference type="PANTHER" id="PTHR31717">
    <property type="entry name" value="ZINC FINGER PROTEIN CONSTANS-LIKE 10"/>
    <property type="match status" value="1"/>
</dbReference>
<dbReference type="InterPro" id="IPR049808">
    <property type="entry name" value="CONSTANS-like_Bbox1"/>
</dbReference>
<feature type="region of interest" description="Disordered" evidence="5">
    <location>
        <begin position="1"/>
        <end position="23"/>
    </location>
</feature>
<evidence type="ECO:0000256" key="1">
    <source>
        <dbReference type="ARBA" id="ARBA00022723"/>
    </source>
</evidence>
<evidence type="ECO:0000256" key="5">
    <source>
        <dbReference type="SAM" id="MobiDB-lite"/>
    </source>
</evidence>
<dbReference type="PANTHER" id="PTHR31717:SF142">
    <property type="entry name" value="B-BOX DOMAIN PROTEIN 30-RELATED"/>
    <property type="match status" value="1"/>
</dbReference>
<evidence type="ECO:0000259" key="6">
    <source>
        <dbReference type="PROSITE" id="PS50119"/>
    </source>
</evidence>
<keyword evidence="8" id="KW-1185">Reference proteome</keyword>
<reference evidence="7 8" key="1">
    <citation type="submission" date="2024-01" db="EMBL/GenBank/DDBJ databases">
        <title>The genomes of 5 underutilized Papilionoideae crops provide insights into root nodulation and disease resistanc.</title>
        <authorList>
            <person name="Yuan L."/>
        </authorList>
    </citation>
    <scope>NUCLEOTIDE SEQUENCE [LARGE SCALE GENOMIC DNA]</scope>
    <source>
        <strain evidence="7">ZHUSHIDOU_FW_LH</strain>
        <tissue evidence="7">Leaf</tissue>
    </source>
</reference>
<keyword evidence="3" id="KW-0862">Zinc</keyword>
<evidence type="ECO:0000313" key="8">
    <source>
        <dbReference type="Proteomes" id="UP001372338"/>
    </source>
</evidence>
<protein>
    <recommendedName>
        <fullName evidence="6">B box-type domain-containing protein</fullName>
    </recommendedName>
</protein>
<sequence length="124" mass="13623">MCKGAKEKKSGGGEVDSCGATRGSSGSAFCELCGLKASLYCQADDAYLCTKCDKLVHKANFLALRHIRCFLCNTCQNLTRRYLIGASLEVVLPETINLAEENLPNNNSGHRNCSRTQNSYYKFL</sequence>
<keyword evidence="1" id="KW-0479">Metal-binding</keyword>
<gene>
    <name evidence="7" type="ORF">RIF29_31546</name>
</gene>
<feature type="compositionally biased region" description="Basic and acidic residues" evidence="5">
    <location>
        <begin position="1"/>
        <end position="11"/>
    </location>
</feature>
<dbReference type="GO" id="GO:0008270">
    <property type="term" value="F:zinc ion binding"/>
    <property type="evidence" value="ECO:0007669"/>
    <property type="project" value="UniProtKB-KW"/>
</dbReference>
<dbReference type="EMBL" id="JAYWIO010000006">
    <property type="protein sequence ID" value="KAK7257517.1"/>
    <property type="molecule type" value="Genomic_DNA"/>
</dbReference>
<dbReference type="PROSITE" id="PS50119">
    <property type="entry name" value="ZF_BBOX"/>
    <property type="match status" value="1"/>
</dbReference>
<dbReference type="SMART" id="SM00336">
    <property type="entry name" value="BBOX"/>
    <property type="match status" value="1"/>
</dbReference>
<dbReference type="CDD" id="cd19821">
    <property type="entry name" value="Bbox1_BBX-like"/>
    <property type="match status" value="1"/>
</dbReference>
<accession>A0AAN9EHR9</accession>
<evidence type="ECO:0000313" key="7">
    <source>
        <dbReference type="EMBL" id="KAK7257517.1"/>
    </source>
</evidence>
<evidence type="ECO:0000256" key="4">
    <source>
        <dbReference type="PROSITE-ProRule" id="PRU00024"/>
    </source>
</evidence>
<evidence type="ECO:0000256" key="2">
    <source>
        <dbReference type="ARBA" id="ARBA00022771"/>
    </source>
</evidence>
<dbReference type="Proteomes" id="UP001372338">
    <property type="component" value="Unassembled WGS sequence"/>
</dbReference>
<evidence type="ECO:0000256" key="3">
    <source>
        <dbReference type="ARBA" id="ARBA00022833"/>
    </source>
</evidence>
<proteinExistence type="predicted"/>
<comment type="caution">
    <text evidence="7">The sequence shown here is derived from an EMBL/GenBank/DDBJ whole genome shotgun (WGS) entry which is preliminary data.</text>
</comment>
<organism evidence="7 8">
    <name type="scientific">Crotalaria pallida</name>
    <name type="common">Smooth rattlebox</name>
    <name type="synonym">Crotalaria striata</name>
    <dbReference type="NCBI Taxonomy" id="3830"/>
    <lineage>
        <taxon>Eukaryota</taxon>
        <taxon>Viridiplantae</taxon>
        <taxon>Streptophyta</taxon>
        <taxon>Embryophyta</taxon>
        <taxon>Tracheophyta</taxon>
        <taxon>Spermatophyta</taxon>
        <taxon>Magnoliopsida</taxon>
        <taxon>eudicotyledons</taxon>
        <taxon>Gunneridae</taxon>
        <taxon>Pentapetalae</taxon>
        <taxon>rosids</taxon>
        <taxon>fabids</taxon>
        <taxon>Fabales</taxon>
        <taxon>Fabaceae</taxon>
        <taxon>Papilionoideae</taxon>
        <taxon>50 kb inversion clade</taxon>
        <taxon>genistoids sensu lato</taxon>
        <taxon>core genistoids</taxon>
        <taxon>Crotalarieae</taxon>
        <taxon>Crotalaria</taxon>
    </lineage>
</organism>
<name>A0AAN9EHR9_CROPI</name>
<dbReference type="Pfam" id="PF00643">
    <property type="entry name" value="zf-B_box"/>
    <property type="match status" value="1"/>
</dbReference>